<reference evidence="7" key="2">
    <citation type="submission" date="2023-07" db="EMBL/GenBank/DDBJ databases">
        <authorList>
            <person name="Shen H."/>
        </authorList>
    </citation>
    <scope>NUCLEOTIDE SEQUENCE</scope>
    <source>
        <strain evidence="7">TNR-22</strain>
    </source>
</reference>
<accession>A0ABT8YHF5</accession>
<sequence>MIMNDISTPQTEELPKTPRRRGRPKLRTDEQILAIIINAAFGRVLKNGYGGTHMDDIALDCGISKRTLYRLVPSKQELFAILVTEHGKLMIDVPDDLPTEPPAEMLYRIFRTDLSPEEERMRVGFLDICMSDVRQFPELGTIIKRQGAMRSKAALTAWFERCHQAGTLNLPDRDRAAKMLMDMVFGAASFKTGQGTEWPGDENRSAYMRACIDVFVRGH</sequence>
<protein>
    <submittedName>
        <fullName evidence="7">TetR/AcrR family transcriptional regulator</fullName>
    </submittedName>
</protein>
<dbReference type="Pfam" id="PF00440">
    <property type="entry name" value="TetR_N"/>
    <property type="match status" value="1"/>
</dbReference>
<feature type="domain" description="HTH tetR-type" evidence="6">
    <location>
        <begin position="30"/>
        <end position="90"/>
    </location>
</feature>
<evidence type="ECO:0000259" key="6">
    <source>
        <dbReference type="PROSITE" id="PS50977"/>
    </source>
</evidence>
<dbReference type="Gene3D" id="1.10.357.10">
    <property type="entry name" value="Tetracycline Repressor, domain 2"/>
    <property type="match status" value="1"/>
</dbReference>
<evidence type="ECO:0000313" key="7">
    <source>
        <dbReference type="EMBL" id="MDO6963110.1"/>
    </source>
</evidence>
<dbReference type="PROSITE" id="PS50977">
    <property type="entry name" value="HTH_TETR_2"/>
    <property type="match status" value="1"/>
</dbReference>
<name>A0ABT8YHF5_9HYPH</name>
<reference evidence="7" key="1">
    <citation type="journal article" date="2015" name="Int. J. Syst. Evol. Microbiol.">
        <title>Rhizobium alvei sp. nov., isolated from a freshwater river.</title>
        <authorList>
            <person name="Sheu S.Y."/>
            <person name="Huang H.W."/>
            <person name="Young C.C."/>
            <person name="Chen W.M."/>
        </authorList>
    </citation>
    <scope>NUCLEOTIDE SEQUENCE</scope>
    <source>
        <strain evidence="7">TNR-22</strain>
    </source>
</reference>
<keyword evidence="2 4" id="KW-0238">DNA-binding</keyword>
<dbReference type="EMBL" id="JAUOZU010000003">
    <property type="protein sequence ID" value="MDO6963110.1"/>
    <property type="molecule type" value="Genomic_DNA"/>
</dbReference>
<evidence type="ECO:0000256" key="2">
    <source>
        <dbReference type="ARBA" id="ARBA00023125"/>
    </source>
</evidence>
<feature type="DNA-binding region" description="H-T-H motif" evidence="4">
    <location>
        <begin position="53"/>
        <end position="72"/>
    </location>
</feature>
<feature type="region of interest" description="Disordered" evidence="5">
    <location>
        <begin position="1"/>
        <end position="25"/>
    </location>
</feature>
<dbReference type="PANTHER" id="PTHR30055">
    <property type="entry name" value="HTH-TYPE TRANSCRIPTIONAL REGULATOR RUTR"/>
    <property type="match status" value="1"/>
</dbReference>
<evidence type="ECO:0000256" key="4">
    <source>
        <dbReference type="PROSITE-ProRule" id="PRU00335"/>
    </source>
</evidence>
<dbReference type="RefSeq" id="WP_304375000.1">
    <property type="nucleotide sequence ID" value="NZ_JAUOZU010000003.1"/>
</dbReference>
<dbReference type="InterPro" id="IPR001647">
    <property type="entry name" value="HTH_TetR"/>
</dbReference>
<keyword evidence="1" id="KW-0805">Transcription regulation</keyword>
<feature type="compositionally biased region" description="Polar residues" evidence="5">
    <location>
        <begin position="1"/>
        <end position="11"/>
    </location>
</feature>
<dbReference type="InterPro" id="IPR009057">
    <property type="entry name" value="Homeodomain-like_sf"/>
</dbReference>
<evidence type="ECO:0000256" key="5">
    <source>
        <dbReference type="SAM" id="MobiDB-lite"/>
    </source>
</evidence>
<dbReference type="InterPro" id="IPR039536">
    <property type="entry name" value="TetR_C_Proteobacteria"/>
</dbReference>
<dbReference type="Proteomes" id="UP001174932">
    <property type="component" value="Unassembled WGS sequence"/>
</dbReference>
<dbReference type="SUPFAM" id="SSF46689">
    <property type="entry name" value="Homeodomain-like"/>
    <property type="match status" value="1"/>
</dbReference>
<proteinExistence type="predicted"/>
<comment type="caution">
    <text evidence="7">The sequence shown here is derived from an EMBL/GenBank/DDBJ whole genome shotgun (WGS) entry which is preliminary data.</text>
</comment>
<dbReference type="PANTHER" id="PTHR30055:SF234">
    <property type="entry name" value="HTH-TYPE TRANSCRIPTIONAL REGULATOR BETI"/>
    <property type="match status" value="1"/>
</dbReference>
<organism evidence="7 8">
    <name type="scientific">Rhizobium alvei</name>
    <dbReference type="NCBI Taxonomy" id="1132659"/>
    <lineage>
        <taxon>Bacteria</taxon>
        <taxon>Pseudomonadati</taxon>
        <taxon>Pseudomonadota</taxon>
        <taxon>Alphaproteobacteria</taxon>
        <taxon>Hyphomicrobiales</taxon>
        <taxon>Rhizobiaceae</taxon>
        <taxon>Rhizobium/Agrobacterium group</taxon>
        <taxon>Rhizobium</taxon>
    </lineage>
</organism>
<keyword evidence="3" id="KW-0804">Transcription</keyword>
<gene>
    <name evidence="7" type="ORF">Q4481_04020</name>
</gene>
<evidence type="ECO:0000256" key="3">
    <source>
        <dbReference type="ARBA" id="ARBA00023163"/>
    </source>
</evidence>
<dbReference type="InterPro" id="IPR050109">
    <property type="entry name" value="HTH-type_TetR-like_transc_reg"/>
</dbReference>
<evidence type="ECO:0000256" key="1">
    <source>
        <dbReference type="ARBA" id="ARBA00023015"/>
    </source>
</evidence>
<dbReference type="Pfam" id="PF14246">
    <property type="entry name" value="TetR_C_7"/>
    <property type="match status" value="1"/>
</dbReference>
<evidence type="ECO:0000313" key="8">
    <source>
        <dbReference type="Proteomes" id="UP001174932"/>
    </source>
</evidence>
<keyword evidence="8" id="KW-1185">Reference proteome</keyword>